<gene>
    <name evidence="1" type="ORF">GCM10011571_19940</name>
</gene>
<evidence type="ECO:0000313" key="2">
    <source>
        <dbReference type="Proteomes" id="UP000625210"/>
    </source>
</evidence>
<organism evidence="1 2">
    <name type="scientific">Marinithermofilum abyssi</name>
    <dbReference type="NCBI Taxonomy" id="1571185"/>
    <lineage>
        <taxon>Bacteria</taxon>
        <taxon>Bacillati</taxon>
        <taxon>Bacillota</taxon>
        <taxon>Bacilli</taxon>
        <taxon>Bacillales</taxon>
        <taxon>Thermoactinomycetaceae</taxon>
        <taxon>Marinithermofilum</taxon>
    </lineage>
</organism>
<dbReference type="AlphaFoldDB" id="A0A8J2VF96"/>
<dbReference type="EMBL" id="BMHQ01000006">
    <property type="protein sequence ID" value="GGE18132.1"/>
    <property type="molecule type" value="Genomic_DNA"/>
</dbReference>
<evidence type="ECO:0000313" key="1">
    <source>
        <dbReference type="EMBL" id="GGE18132.1"/>
    </source>
</evidence>
<sequence length="175" mass="20789">MNRMIQSGVRVRFIDNPNGQDHWVRAQYLAKLKIIEINRASLDQLRRFFERSGDSVREDDIIALHLYHEWFHHLETTRLGRVDLRLPRAVKKRWGPITFRQPIRRTREIAAHAFTQKAMNLNWSPLLLDYLLLLTEKGWSVSEIRDHFAEMNDRYKALMQSSQSDPDENPIIPDT</sequence>
<name>A0A8J2VF96_9BACL</name>
<accession>A0A8J2VF96</accession>
<reference evidence="1" key="1">
    <citation type="journal article" date="2014" name="Int. J. Syst. Evol. Microbiol.">
        <title>Complete genome sequence of Corynebacterium casei LMG S-19264T (=DSM 44701T), isolated from a smear-ripened cheese.</title>
        <authorList>
            <consortium name="US DOE Joint Genome Institute (JGI-PGF)"/>
            <person name="Walter F."/>
            <person name="Albersmeier A."/>
            <person name="Kalinowski J."/>
            <person name="Ruckert C."/>
        </authorList>
    </citation>
    <scope>NUCLEOTIDE SEQUENCE</scope>
    <source>
        <strain evidence="1">CGMCC 1.15179</strain>
    </source>
</reference>
<dbReference type="Proteomes" id="UP000625210">
    <property type="component" value="Unassembled WGS sequence"/>
</dbReference>
<comment type="caution">
    <text evidence="1">The sequence shown here is derived from an EMBL/GenBank/DDBJ whole genome shotgun (WGS) entry which is preliminary data.</text>
</comment>
<protein>
    <submittedName>
        <fullName evidence="1">Uncharacterized protein</fullName>
    </submittedName>
</protein>
<proteinExistence type="predicted"/>
<keyword evidence="2" id="KW-1185">Reference proteome</keyword>
<reference evidence="1" key="2">
    <citation type="submission" date="2020-09" db="EMBL/GenBank/DDBJ databases">
        <authorList>
            <person name="Sun Q."/>
            <person name="Zhou Y."/>
        </authorList>
    </citation>
    <scope>NUCLEOTIDE SEQUENCE</scope>
    <source>
        <strain evidence="1">CGMCC 1.15179</strain>
    </source>
</reference>